<feature type="compositionally biased region" description="Polar residues" evidence="1">
    <location>
        <begin position="201"/>
        <end position="213"/>
    </location>
</feature>
<keyword evidence="3" id="KW-1185">Reference proteome</keyword>
<dbReference type="AlphaFoldDB" id="A0A3P8IBN3"/>
<feature type="region of interest" description="Disordered" evidence="1">
    <location>
        <begin position="1"/>
        <end position="31"/>
    </location>
</feature>
<sequence>MCFSSDEFPTASSSEADDPVPSQPTLHYPPATFHELRRRQSPWGNGMRRCMSNEKLVSFNSHPGEMGILTTGRQRRRSVNFSAHDQHVDYSPRDTVEALHHTLASRRKKARRRETRRRNFSGDACAQTAAGVSGRRSDNKRSGSGRTTPHFSGNNSSETDLSRKGSGEVQLQPHGAADNAGDRPTESTDPSVQTELEIPPTDSNVTNNISNGSTDATNTTITTNCPTDPSSSPTKRTTSAVTLCANPLFELDEE</sequence>
<evidence type="ECO:0000313" key="2">
    <source>
        <dbReference type="EMBL" id="VDP86515.1"/>
    </source>
</evidence>
<feature type="region of interest" description="Disordered" evidence="1">
    <location>
        <begin position="104"/>
        <end position="238"/>
    </location>
</feature>
<name>A0A3P8IBN3_9TREM</name>
<feature type="compositionally biased region" description="Basic residues" evidence="1">
    <location>
        <begin position="104"/>
        <end position="119"/>
    </location>
</feature>
<evidence type="ECO:0000313" key="3">
    <source>
        <dbReference type="Proteomes" id="UP000272942"/>
    </source>
</evidence>
<reference evidence="2 3" key="1">
    <citation type="submission" date="2018-11" db="EMBL/GenBank/DDBJ databases">
        <authorList>
            <consortium name="Pathogen Informatics"/>
        </authorList>
    </citation>
    <scope>NUCLEOTIDE SEQUENCE [LARGE SCALE GENOMIC DNA]</scope>
    <source>
        <strain evidence="2 3">Egypt</strain>
    </source>
</reference>
<evidence type="ECO:0000256" key="1">
    <source>
        <dbReference type="SAM" id="MobiDB-lite"/>
    </source>
</evidence>
<dbReference type="Proteomes" id="UP000272942">
    <property type="component" value="Unassembled WGS sequence"/>
</dbReference>
<accession>A0A3P8IBN3</accession>
<feature type="compositionally biased region" description="Polar residues" evidence="1">
    <location>
        <begin position="142"/>
        <end position="159"/>
    </location>
</feature>
<dbReference type="EMBL" id="UZAN01048526">
    <property type="protein sequence ID" value="VDP86515.1"/>
    <property type="molecule type" value="Genomic_DNA"/>
</dbReference>
<feature type="compositionally biased region" description="Low complexity" evidence="1">
    <location>
        <begin position="214"/>
        <end position="229"/>
    </location>
</feature>
<organism evidence="2 3">
    <name type="scientific">Echinostoma caproni</name>
    <dbReference type="NCBI Taxonomy" id="27848"/>
    <lineage>
        <taxon>Eukaryota</taxon>
        <taxon>Metazoa</taxon>
        <taxon>Spiralia</taxon>
        <taxon>Lophotrochozoa</taxon>
        <taxon>Platyhelminthes</taxon>
        <taxon>Trematoda</taxon>
        <taxon>Digenea</taxon>
        <taxon>Plagiorchiida</taxon>
        <taxon>Echinostomata</taxon>
        <taxon>Echinostomatoidea</taxon>
        <taxon>Echinostomatidae</taxon>
        <taxon>Echinostoma</taxon>
    </lineage>
</organism>
<dbReference type="OrthoDB" id="546764at2759"/>
<proteinExistence type="predicted"/>
<gene>
    <name evidence="2" type="ORF">ECPE_LOCUS10125</name>
</gene>
<protein>
    <submittedName>
        <fullName evidence="2">Uncharacterized protein</fullName>
    </submittedName>
</protein>